<sequence>MQEKFTLKLLPAEAASDTHLRQYAASHLGVPVKDITGYNILKRSIDARSRQPWVLLTINAFVQEPFRQTPVQTIPLQDVSRSRHKVVVVGAGPAGLFAALALIEQGIQPIVLERGKDVRARRRDLAQLNKEGIVNPESNYCFGEGGAGTYSDGKLYTRSNKRGDVDRILNILVQFGADTNILSDAHPHVGTNKLPQIITAMRAAIVEHGGVFLFGKKVTELLISDNSIKGVGTADGDRFMADAVILATGHSARDIFTLLHQQHILIESKPFALGVRVEHPQQLIDQLQYHCTVRDSFLPPASYSLVQQVDNRGVFSFCMCPGGIIAPAATSPGELVVNGWSPSKRNNPYANSGMVVAVEDKDFAGLQKQFGPLAAMEFQRAVEAKAFQAGGGHFVAPAQRMVDFAEGKLSASLPDCSYLPGLRSAPLQEVLPGFIHQALRQALREFGKKMRGRPGMPGYFTNEAVLVATESRTSSPVRIPRDPESLQHPQVSGLYPCAEGAGYAGGIVSAAMDGERVAVRIAAILGITRNRL</sequence>
<evidence type="ECO:0000259" key="4">
    <source>
        <dbReference type="Pfam" id="PF01134"/>
    </source>
</evidence>
<dbReference type="Pfam" id="PF21688">
    <property type="entry name" value="FAD-depend_C"/>
    <property type="match status" value="1"/>
</dbReference>
<comment type="cofactor">
    <cofactor evidence="1">
        <name>FAD</name>
        <dbReference type="ChEBI" id="CHEBI:57692"/>
    </cofactor>
</comment>
<reference evidence="7" key="1">
    <citation type="submission" date="2023-03" db="EMBL/GenBank/DDBJ databases">
        <title>Andean soil-derived lignocellulolytic bacterial consortium as a source of novel taxa and putative plastic-active enzymes.</title>
        <authorList>
            <person name="Diaz-Garcia L."/>
            <person name="Chuvochina M."/>
            <person name="Feuerriegel G."/>
            <person name="Bunk B."/>
            <person name="Sproer C."/>
            <person name="Streit W.R."/>
            <person name="Rodriguez L.M."/>
            <person name="Overmann J."/>
            <person name="Jimenez D.J."/>
        </authorList>
    </citation>
    <scope>NUCLEOTIDE SEQUENCE</scope>
    <source>
        <strain evidence="7">MAG 7</strain>
    </source>
</reference>
<dbReference type="InterPro" id="IPR036188">
    <property type="entry name" value="FAD/NAD-bd_sf"/>
</dbReference>
<proteinExistence type="predicted"/>
<dbReference type="PANTHER" id="PTHR42842">
    <property type="entry name" value="FAD/NAD(P)-BINDING OXIDOREDUCTASE"/>
    <property type="match status" value="1"/>
</dbReference>
<dbReference type="PANTHER" id="PTHR42842:SF3">
    <property type="entry name" value="FAD_NAD(P)-BINDING OXIDOREDUCTASE FAMILY PROTEIN"/>
    <property type="match status" value="1"/>
</dbReference>
<evidence type="ECO:0000313" key="8">
    <source>
        <dbReference type="Proteomes" id="UP001220610"/>
    </source>
</evidence>
<dbReference type="InterPro" id="IPR040131">
    <property type="entry name" value="MnmG_N"/>
</dbReference>
<evidence type="ECO:0000313" key="7">
    <source>
        <dbReference type="EMBL" id="WEK37767.1"/>
    </source>
</evidence>
<dbReference type="Gene3D" id="3.30.70.2700">
    <property type="match status" value="1"/>
</dbReference>
<evidence type="ECO:0000256" key="3">
    <source>
        <dbReference type="ARBA" id="ARBA00022827"/>
    </source>
</evidence>
<dbReference type="Proteomes" id="UP001220610">
    <property type="component" value="Chromosome"/>
</dbReference>
<name>A0AAJ5WW98_9BACT</name>
<dbReference type="Gene3D" id="3.50.50.60">
    <property type="entry name" value="FAD/NAD(P)-binding domain"/>
    <property type="match status" value="2"/>
</dbReference>
<dbReference type="AlphaFoldDB" id="A0AAJ5WW98"/>
<dbReference type="EMBL" id="CP119311">
    <property type="protein sequence ID" value="WEK37767.1"/>
    <property type="molecule type" value="Genomic_DNA"/>
</dbReference>
<dbReference type="Pfam" id="PF01134">
    <property type="entry name" value="GIDA"/>
    <property type="match status" value="1"/>
</dbReference>
<dbReference type="InterPro" id="IPR002938">
    <property type="entry name" value="FAD-bd"/>
</dbReference>
<feature type="domain" description="MnmG N-terminal" evidence="4">
    <location>
        <begin position="199"/>
        <end position="259"/>
    </location>
</feature>
<dbReference type="PIRSF" id="PIRSF038984">
    <property type="entry name" value="FAD_binding_protein"/>
    <property type="match status" value="1"/>
</dbReference>
<evidence type="ECO:0000256" key="2">
    <source>
        <dbReference type="ARBA" id="ARBA00022630"/>
    </source>
</evidence>
<evidence type="ECO:0000259" key="5">
    <source>
        <dbReference type="Pfam" id="PF01494"/>
    </source>
</evidence>
<keyword evidence="2" id="KW-0285">Flavoprotein</keyword>
<gene>
    <name evidence="7" type="ORF">P0Y53_09655</name>
</gene>
<dbReference type="PRINTS" id="PR00419">
    <property type="entry name" value="ADXRDTASE"/>
</dbReference>
<evidence type="ECO:0000259" key="6">
    <source>
        <dbReference type="Pfam" id="PF21688"/>
    </source>
</evidence>
<dbReference type="SUPFAM" id="SSF51905">
    <property type="entry name" value="FAD/NAD(P)-binding domain"/>
    <property type="match status" value="1"/>
</dbReference>
<dbReference type="GO" id="GO:0071949">
    <property type="term" value="F:FAD binding"/>
    <property type="evidence" value="ECO:0007669"/>
    <property type="project" value="InterPro"/>
</dbReference>
<evidence type="ECO:0000256" key="1">
    <source>
        <dbReference type="ARBA" id="ARBA00001974"/>
    </source>
</evidence>
<keyword evidence="3" id="KW-0274">FAD</keyword>
<organism evidence="7 8">
    <name type="scientific">Candidatus Pseudobacter hemicellulosilyticus</name>
    <dbReference type="NCBI Taxonomy" id="3121375"/>
    <lineage>
        <taxon>Bacteria</taxon>
        <taxon>Pseudomonadati</taxon>
        <taxon>Bacteroidota</taxon>
        <taxon>Chitinophagia</taxon>
        <taxon>Chitinophagales</taxon>
        <taxon>Chitinophagaceae</taxon>
        <taxon>Pseudobacter</taxon>
    </lineage>
</organism>
<accession>A0AAJ5WW98</accession>
<protein>
    <submittedName>
        <fullName evidence="7">FAD-binding protein</fullName>
    </submittedName>
</protein>
<feature type="domain" description="FAD-dependent protein C-terminal" evidence="6">
    <location>
        <begin position="270"/>
        <end position="473"/>
    </location>
</feature>
<dbReference type="InterPro" id="IPR028348">
    <property type="entry name" value="FAD-binding_protein"/>
</dbReference>
<dbReference type="Pfam" id="PF01494">
    <property type="entry name" value="FAD_binding_3"/>
    <property type="match status" value="1"/>
</dbReference>
<feature type="domain" description="FAD-binding" evidence="5">
    <location>
        <begin position="85"/>
        <end position="117"/>
    </location>
</feature>
<dbReference type="InterPro" id="IPR049516">
    <property type="entry name" value="FAD-depend_C"/>
</dbReference>